<evidence type="ECO:0000256" key="3">
    <source>
        <dbReference type="ARBA" id="ARBA00022525"/>
    </source>
</evidence>
<keyword evidence="3" id="KW-0964">Secreted</keyword>
<gene>
    <name evidence="9" type="primary">fgfbp1b</name>
</gene>
<dbReference type="CTD" id="101886353"/>
<dbReference type="Proteomes" id="UP000221080">
    <property type="component" value="Chromosome 29"/>
</dbReference>
<feature type="signal peptide" evidence="7">
    <location>
        <begin position="1"/>
        <end position="21"/>
    </location>
</feature>
<evidence type="ECO:0000313" key="8">
    <source>
        <dbReference type="Proteomes" id="UP000221080"/>
    </source>
</evidence>
<sequence>MRLCRNLAMFLPLFWLAPCDSAGREKGTERKKDETEDGVAFKGKIPGRETSCTWTASGETHYTLKVTCLVWRKGKSSRRYTCEYTAEPALCRRFVMKPNAFWKDISRMLNRHKRHVCKDAHKTIGVRMCKSAPEGAHFRLVSPMMEIPMTTPSVSTGRPEDTPTTVCKQRADHRELAREKCGDAWASFCDFLFNIVQSEDC</sequence>
<dbReference type="PANTHER" id="PTHR15258:SF2">
    <property type="entry name" value="FIBROBLAST GROWTH FACTOR-BINDING PROTEIN 1"/>
    <property type="match status" value="1"/>
</dbReference>
<dbReference type="GO" id="GO:0019838">
    <property type="term" value="F:growth factor binding"/>
    <property type="evidence" value="ECO:0007669"/>
    <property type="project" value="UniProtKB-KW"/>
</dbReference>
<dbReference type="GeneID" id="108260832"/>
<evidence type="ECO:0000256" key="2">
    <source>
        <dbReference type="ARBA" id="ARBA00008326"/>
    </source>
</evidence>
<accession>A0A2D0QHJ6</accession>
<keyword evidence="5" id="KW-1015">Disulfide bond</keyword>
<protein>
    <submittedName>
        <fullName evidence="9">Fibroblast growth factor-binding protein 1</fullName>
    </submittedName>
</protein>
<reference evidence="9" key="2">
    <citation type="submission" date="2025-08" db="UniProtKB">
        <authorList>
            <consortium name="RefSeq"/>
        </authorList>
    </citation>
    <scope>IDENTIFICATION</scope>
    <source>
        <tissue evidence="9">Blood</tissue>
    </source>
</reference>
<evidence type="ECO:0000313" key="9">
    <source>
        <dbReference type="RefSeq" id="XP_017316950.1"/>
    </source>
</evidence>
<dbReference type="STRING" id="7998.ENSIPUP00000005922"/>
<dbReference type="InterPro" id="IPR010510">
    <property type="entry name" value="FGF1-bd"/>
</dbReference>
<dbReference type="GO" id="GO:0005576">
    <property type="term" value="C:extracellular region"/>
    <property type="evidence" value="ECO:0007669"/>
    <property type="project" value="UniProtKB-SubCell"/>
</dbReference>
<evidence type="ECO:0000256" key="6">
    <source>
        <dbReference type="ARBA" id="ARBA00023183"/>
    </source>
</evidence>
<dbReference type="PANTHER" id="PTHR15258">
    <property type="entry name" value="FGF BINDING PROTEIN-RELATED"/>
    <property type="match status" value="1"/>
</dbReference>
<organism evidence="8 9">
    <name type="scientific">Ictalurus punctatus</name>
    <name type="common">Channel catfish</name>
    <name type="synonym">Silurus punctatus</name>
    <dbReference type="NCBI Taxonomy" id="7998"/>
    <lineage>
        <taxon>Eukaryota</taxon>
        <taxon>Metazoa</taxon>
        <taxon>Chordata</taxon>
        <taxon>Craniata</taxon>
        <taxon>Vertebrata</taxon>
        <taxon>Euteleostomi</taxon>
        <taxon>Actinopterygii</taxon>
        <taxon>Neopterygii</taxon>
        <taxon>Teleostei</taxon>
        <taxon>Ostariophysi</taxon>
        <taxon>Siluriformes</taxon>
        <taxon>Ictaluridae</taxon>
        <taxon>Ictalurus</taxon>
    </lineage>
</organism>
<keyword evidence="4 7" id="KW-0732">Signal</keyword>
<evidence type="ECO:0000256" key="5">
    <source>
        <dbReference type="ARBA" id="ARBA00023157"/>
    </source>
</evidence>
<dbReference type="OMA" id="CTERTDH"/>
<dbReference type="Pfam" id="PF06473">
    <property type="entry name" value="FGF-BP1"/>
    <property type="match status" value="1"/>
</dbReference>
<reference evidence="8" key="1">
    <citation type="journal article" date="2016" name="Nat. Commun.">
        <title>The channel catfish genome sequence provides insights into the evolution of scale formation in teleosts.</title>
        <authorList>
            <person name="Liu Z."/>
            <person name="Liu S."/>
            <person name="Yao J."/>
            <person name="Bao L."/>
            <person name="Zhang J."/>
            <person name="Li Y."/>
            <person name="Jiang C."/>
            <person name="Sun L."/>
            <person name="Wang R."/>
            <person name="Zhang Y."/>
            <person name="Zhou T."/>
            <person name="Zeng Q."/>
            <person name="Fu Q."/>
            <person name="Gao S."/>
            <person name="Li N."/>
            <person name="Koren S."/>
            <person name="Jiang Y."/>
            <person name="Zimin A."/>
            <person name="Xu P."/>
            <person name="Phillippy A.M."/>
            <person name="Geng X."/>
            <person name="Song L."/>
            <person name="Sun F."/>
            <person name="Li C."/>
            <person name="Wang X."/>
            <person name="Chen A."/>
            <person name="Jin Y."/>
            <person name="Yuan Z."/>
            <person name="Yang Y."/>
            <person name="Tan S."/>
            <person name="Peatman E."/>
            <person name="Lu J."/>
            <person name="Qin Z."/>
            <person name="Dunham R."/>
            <person name="Li Z."/>
            <person name="Sonstegard T."/>
            <person name="Feng J."/>
            <person name="Danzmann R.G."/>
            <person name="Schroeder S."/>
            <person name="Scheffler B."/>
            <person name="Duke M.V."/>
            <person name="Ballard L."/>
            <person name="Kucuktas H."/>
            <person name="Kaltenboeck L."/>
            <person name="Liu H."/>
            <person name="Armbruster J."/>
            <person name="Xie Y."/>
            <person name="Kirby M.L."/>
            <person name="Tian Y."/>
            <person name="Flanagan M.E."/>
            <person name="Mu W."/>
            <person name="Waldbieser G.C."/>
        </authorList>
    </citation>
    <scope>NUCLEOTIDE SEQUENCE [LARGE SCALE GENOMIC DNA]</scope>
    <source>
        <strain evidence="8">SDA103</strain>
    </source>
</reference>
<name>A0A2D0QHJ6_ICTPU</name>
<keyword evidence="6" id="KW-0340">Growth factor binding</keyword>
<comment type="subcellular location">
    <subcellularLocation>
        <location evidence="1">Secreted</location>
    </subcellularLocation>
</comment>
<dbReference type="KEGG" id="ipu:108260832"/>
<dbReference type="OrthoDB" id="8875908at2759"/>
<dbReference type="RefSeq" id="XP_017316950.1">
    <property type="nucleotide sequence ID" value="XM_017461461.3"/>
</dbReference>
<keyword evidence="8" id="KW-1185">Reference proteome</keyword>
<proteinExistence type="inferred from homology"/>
<evidence type="ECO:0000256" key="4">
    <source>
        <dbReference type="ARBA" id="ARBA00022729"/>
    </source>
</evidence>
<evidence type="ECO:0000256" key="1">
    <source>
        <dbReference type="ARBA" id="ARBA00004613"/>
    </source>
</evidence>
<dbReference type="AlphaFoldDB" id="A0A2D0QHJ6"/>
<evidence type="ECO:0000256" key="7">
    <source>
        <dbReference type="SAM" id="SignalP"/>
    </source>
</evidence>
<feature type="chain" id="PRO_5012564893" evidence="7">
    <location>
        <begin position="22"/>
        <end position="201"/>
    </location>
</feature>
<comment type="similarity">
    <text evidence="2">Belongs to the fibroblast growth factor-binding protein family.</text>
</comment>
<dbReference type="GO" id="GO:0007267">
    <property type="term" value="P:cell-cell signaling"/>
    <property type="evidence" value="ECO:0007669"/>
    <property type="project" value="TreeGrafter"/>
</dbReference>